<comment type="subcellular location">
    <subcellularLocation>
        <location evidence="1">Cell membrane</location>
        <topology evidence="1">Multi-pass membrane protein</topology>
    </subcellularLocation>
</comment>
<keyword evidence="10" id="KW-1185">Reference proteome</keyword>
<feature type="transmembrane region" description="Helical" evidence="6">
    <location>
        <begin position="90"/>
        <end position="112"/>
    </location>
</feature>
<dbReference type="Pfam" id="PF02687">
    <property type="entry name" value="FtsX"/>
    <property type="match status" value="2"/>
</dbReference>
<keyword evidence="5 6" id="KW-0472">Membrane</keyword>
<dbReference type="InterPro" id="IPR025857">
    <property type="entry name" value="MacB_PCD"/>
</dbReference>
<dbReference type="Pfam" id="PF12704">
    <property type="entry name" value="MacB_PCD"/>
    <property type="match status" value="1"/>
</dbReference>
<evidence type="ECO:0000313" key="9">
    <source>
        <dbReference type="EMBL" id="MFH6985044.1"/>
    </source>
</evidence>
<dbReference type="NCBIfam" id="NF038404">
    <property type="entry name" value="perm_prefix_2"/>
    <property type="match status" value="1"/>
</dbReference>
<keyword evidence="3 6" id="KW-0812">Transmembrane</keyword>
<evidence type="ECO:0000256" key="3">
    <source>
        <dbReference type="ARBA" id="ARBA00022692"/>
    </source>
</evidence>
<evidence type="ECO:0000256" key="5">
    <source>
        <dbReference type="ARBA" id="ARBA00023136"/>
    </source>
</evidence>
<accession>A0ABW7NE61</accession>
<sequence length="874" mass="99235">MTPPKRALKFLRWFCREEFLEEIEGDLIELFEKRLEVSPQSANRKFLWDVIRAFRPINIKPFTINNWTMNALQNYTKVYFRRFRKETTHYLVNTLGLALGFAVLFFILIYVYDEEHLDRYHAKADRIYRVLEKRTGEDGEVQHFSATSNMLADGLKDEFPEIEETAKMISLGSGGLQYGETLFNDRNYVFATKSLFNILDFNIKAGDPLQNFNGAVGVVLNETTARKLFRDEDPIGKIVTMPGRMSSVEVVAVYEDLPATSTYQFNTVYVADFAQFPAAYGDWLTSWNSRGMTTWALFKAGSRPESVLAKKEGFMKKYYNDEIRPHHDFYFQAIAEMHLGSGHLDTFGSDAVVSIPYSQRQFVSIIFLIGLFVITIAALNYINLSSVQALKRTLEAGIRKVNGATIGQLRFQLFVETFLTLLIAYVLSVVLLIVFHSKFLELSDKVIPLSRFFSLDLLGYHAVAFGVIWVLSSLIPAVYYSKLNHSLILTRNVFVGKGDLLRKLFVVVQYGISLCLIIGSIVLYRQLHYVQTKDLGFRNDKLVTLDINSGTARQRFKSIIAGLKEHASVVNATTSSRVPGEWKYIPSVELSQVQNENPVVATHYAADENWLDTYQMTLKTGSNFSGVAGSDTLKVILNEKAVELLGLEDPIGASVWIAEDTLSKMQVIGVVKDFHFQSLHVPLGPVVITSWNNPVLGIDYFTIRYQENLPEVLAHIEEVQKRYDPETPAEINFLDERWERYYQADQSRSYLILIATVISIIISAFGLFGLVNFTVERKTKEVGIRKVLGASIPNILQIILRDYVALLLISLFVAAPVAWWTLNGWLQDFAYRIELSVGVFTIAFAAVLVISFVTVIARVYRLAKSNPVNSLRYE</sequence>
<reference evidence="9 10" key="1">
    <citation type="journal article" date="2013" name="Int. J. Syst. Evol. Microbiol.">
        <title>Marinoscillum luteum sp. nov., isolated from marine sediment.</title>
        <authorList>
            <person name="Cha I.T."/>
            <person name="Park S.J."/>
            <person name="Kim S.J."/>
            <person name="Kim J.G."/>
            <person name="Jung M.Y."/>
            <person name="Shin K.S."/>
            <person name="Kwon K.K."/>
            <person name="Yang S.H."/>
            <person name="Seo Y.S."/>
            <person name="Rhee S.K."/>
        </authorList>
    </citation>
    <scope>NUCLEOTIDE SEQUENCE [LARGE SCALE GENOMIC DNA]</scope>
    <source>
        <strain evidence="9 10">KCTC 23939</strain>
    </source>
</reference>
<feature type="domain" description="MacB-like periplasmic core" evidence="8">
    <location>
        <begin position="92"/>
        <end position="308"/>
    </location>
</feature>
<dbReference type="InterPro" id="IPR003838">
    <property type="entry name" value="ABC3_permease_C"/>
</dbReference>
<dbReference type="InterPro" id="IPR050250">
    <property type="entry name" value="Macrolide_Exporter_MacB"/>
</dbReference>
<evidence type="ECO:0000256" key="4">
    <source>
        <dbReference type="ARBA" id="ARBA00022989"/>
    </source>
</evidence>
<evidence type="ECO:0000256" key="6">
    <source>
        <dbReference type="SAM" id="Phobius"/>
    </source>
</evidence>
<dbReference type="PANTHER" id="PTHR30572">
    <property type="entry name" value="MEMBRANE COMPONENT OF TRANSPORTER-RELATED"/>
    <property type="match status" value="1"/>
</dbReference>
<evidence type="ECO:0000256" key="2">
    <source>
        <dbReference type="ARBA" id="ARBA00022475"/>
    </source>
</evidence>
<protein>
    <submittedName>
        <fullName evidence="9">ABC transporter permease</fullName>
    </submittedName>
</protein>
<feature type="domain" description="ABC3 transporter permease C-terminal" evidence="7">
    <location>
        <begin position="368"/>
        <end position="484"/>
    </location>
</feature>
<evidence type="ECO:0000259" key="8">
    <source>
        <dbReference type="Pfam" id="PF12704"/>
    </source>
</evidence>
<feature type="transmembrane region" description="Helical" evidence="6">
    <location>
        <begin position="418"/>
        <end position="437"/>
    </location>
</feature>
<feature type="transmembrane region" description="Helical" evidence="6">
    <location>
        <begin position="500"/>
        <end position="524"/>
    </location>
</feature>
<feature type="transmembrane region" description="Helical" evidence="6">
    <location>
        <begin position="750"/>
        <end position="775"/>
    </location>
</feature>
<dbReference type="Proteomes" id="UP001610063">
    <property type="component" value="Unassembled WGS sequence"/>
</dbReference>
<dbReference type="EMBL" id="JBIPKE010000019">
    <property type="protein sequence ID" value="MFH6985044.1"/>
    <property type="molecule type" value="Genomic_DNA"/>
</dbReference>
<feature type="transmembrane region" description="Helical" evidence="6">
    <location>
        <begin position="362"/>
        <end position="382"/>
    </location>
</feature>
<dbReference type="InterPro" id="IPR047699">
    <property type="entry name" value="Permease_put_prefix"/>
</dbReference>
<feature type="transmembrane region" description="Helical" evidence="6">
    <location>
        <begin position="837"/>
        <end position="860"/>
    </location>
</feature>
<gene>
    <name evidence="9" type="ORF">ACHKAR_16430</name>
</gene>
<evidence type="ECO:0000313" key="10">
    <source>
        <dbReference type="Proteomes" id="UP001610063"/>
    </source>
</evidence>
<dbReference type="PANTHER" id="PTHR30572:SF18">
    <property type="entry name" value="ABC-TYPE MACROLIDE FAMILY EXPORT SYSTEM PERMEASE COMPONENT 2"/>
    <property type="match status" value="1"/>
</dbReference>
<keyword evidence="2" id="KW-1003">Cell membrane</keyword>
<proteinExistence type="predicted"/>
<feature type="transmembrane region" description="Helical" evidence="6">
    <location>
        <begin position="457"/>
        <end position="479"/>
    </location>
</feature>
<feature type="transmembrane region" description="Helical" evidence="6">
    <location>
        <begin position="803"/>
        <end position="822"/>
    </location>
</feature>
<organism evidence="9 10">
    <name type="scientific">Marinoscillum luteum</name>
    <dbReference type="NCBI Taxonomy" id="861051"/>
    <lineage>
        <taxon>Bacteria</taxon>
        <taxon>Pseudomonadati</taxon>
        <taxon>Bacteroidota</taxon>
        <taxon>Cytophagia</taxon>
        <taxon>Cytophagales</taxon>
        <taxon>Reichenbachiellaceae</taxon>
        <taxon>Marinoscillum</taxon>
    </lineage>
</organism>
<evidence type="ECO:0000256" key="1">
    <source>
        <dbReference type="ARBA" id="ARBA00004651"/>
    </source>
</evidence>
<evidence type="ECO:0000259" key="7">
    <source>
        <dbReference type="Pfam" id="PF02687"/>
    </source>
</evidence>
<keyword evidence="4 6" id="KW-1133">Transmembrane helix</keyword>
<comment type="caution">
    <text evidence="9">The sequence shown here is derived from an EMBL/GenBank/DDBJ whole genome shotgun (WGS) entry which is preliminary data.</text>
</comment>
<dbReference type="RefSeq" id="WP_395418501.1">
    <property type="nucleotide sequence ID" value="NZ_JBIPKE010000019.1"/>
</dbReference>
<feature type="domain" description="ABC3 transporter permease C-terminal" evidence="7">
    <location>
        <begin position="754"/>
        <end position="867"/>
    </location>
</feature>
<name>A0ABW7NE61_9BACT</name>